<organism evidence="2 3">
    <name type="scientific">Methylobacterium gregans</name>
    <dbReference type="NCBI Taxonomy" id="374424"/>
    <lineage>
        <taxon>Bacteria</taxon>
        <taxon>Pseudomonadati</taxon>
        <taxon>Pseudomonadota</taxon>
        <taxon>Alphaproteobacteria</taxon>
        <taxon>Hyphomicrobiales</taxon>
        <taxon>Methylobacteriaceae</taxon>
        <taxon>Methylobacterium</taxon>
    </lineage>
</organism>
<dbReference type="EMBL" id="BPQM01000073">
    <property type="protein sequence ID" value="GJD79847.1"/>
    <property type="molecule type" value="Genomic_DNA"/>
</dbReference>
<feature type="region of interest" description="Disordered" evidence="1">
    <location>
        <begin position="1"/>
        <end position="31"/>
    </location>
</feature>
<evidence type="ECO:0000256" key="1">
    <source>
        <dbReference type="SAM" id="MobiDB-lite"/>
    </source>
</evidence>
<reference evidence="2" key="1">
    <citation type="journal article" date="2016" name="Front. Microbiol.">
        <title>Genome Sequence of the Piezophilic, Mesophilic Sulfate-Reducing Bacterium Desulfovibrio indicus J2T.</title>
        <authorList>
            <person name="Cao J."/>
            <person name="Maignien L."/>
            <person name="Shao Z."/>
            <person name="Alain K."/>
            <person name="Jebbar M."/>
        </authorList>
    </citation>
    <scope>NUCLEOTIDE SEQUENCE</scope>
    <source>
        <strain evidence="2">NBRC 103626</strain>
    </source>
</reference>
<dbReference type="AlphaFoldDB" id="A0AA37MBH5"/>
<reference evidence="2" key="2">
    <citation type="submission" date="2021-08" db="EMBL/GenBank/DDBJ databases">
        <authorList>
            <person name="Tani A."/>
            <person name="Ola A."/>
            <person name="Ogura Y."/>
            <person name="Katsura K."/>
            <person name="Hayashi T."/>
        </authorList>
    </citation>
    <scope>NUCLEOTIDE SEQUENCE</scope>
    <source>
        <strain evidence="2">NBRC 103626</strain>
    </source>
</reference>
<evidence type="ECO:0000313" key="3">
    <source>
        <dbReference type="Proteomes" id="UP001055108"/>
    </source>
</evidence>
<keyword evidence="3" id="KW-1185">Reference proteome</keyword>
<proteinExistence type="predicted"/>
<protein>
    <submittedName>
        <fullName evidence="2">Uncharacterized protein</fullName>
    </submittedName>
</protein>
<gene>
    <name evidence="2" type="ORF">NBEOAGPD_3077</name>
</gene>
<evidence type="ECO:0000313" key="2">
    <source>
        <dbReference type="EMBL" id="GJD79847.1"/>
    </source>
</evidence>
<dbReference type="Proteomes" id="UP001055108">
    <property type="component" value="Unassembled WGS sequence"/>
</dbReference>
<accession>A0AA37MBH5</accession>
<comment type="caution">
    <text evidence="2">The sequence shown here is derived from an EMBL/GenBank/DDBJ whole genome shotgun (WGS) entry which is preliminary data.</text>
</comment>
<name>A0AA37MBH5_9HYPH</name>
<sequence length="93" mass="10382">MRPPDAPQTRLRKEPSPRQGPKALRQEPKGFGASMSEFDAIRLQLSVAAALQAIATVRAEREAPATHAARRHLGEIHGVTRLRKRLERERRAG</sequence>